<proteinExistence type="predicted"/>
<keyword evidence="2" id="KW-0812">Transmembrane</keyword>
<organism evidence="3 4">
    <name type="scientific">Candidatus Blautia stercorigallinarum</name>
    <dbReference type="NCBI Taxonomy" id="2838501"/>
    <lineage>
        <taxon>Bacteria</taxon>
        <taxon>Bacillati</taxon>
        <taxon>Bacillota</taxon>
        <taxon>Clostridia</taxon>
        <taxon>Lachnospirales</taxon>
        <taxon>Lachnospiraceae</taxon>
        <taxon>Blautia</taxon>
    </lineage>
</organism>
<evidence type="ECO:0000313" key="3">
    <source>
        <dbReference type="EMBL" id="HIV38497.1"/>
    </source>
</evidence>
<reference evidence="3" key="1">
    <citation type="journal article" date="2021" name="PeerJ">
        <title>Extensive microbial diversity within the chicken gut microbiome revealed by metagenomics and culture.</title>
        <authorList>
            <person name="Gilroy R."/>
            <person name="Ravi A."/>
            <person name="Getino M."/>
            <person name="Pursley I."/>
            <person name="Horton D.L."/>
            <person name="Alikhan N.F."/>
            <person name="Baker D."/>
            <person name="Gharbi K."/>
            <person name="Hall N."/>
            <person name="Watson M."/>
            <person name="Adriaenssens E.M."/>
            <person name="Foster-Nyarko E."/>
            <person name="Jarju S."/>
            <person name="Secka A."/>
            <person name="Antonio M."/>
            <person name="Oren A."/>
            <person name="Chaudhuri R.R."/>
            <person name="La Ragione R."/>
            <person name="Hildebrand F."/>
            <person name="Pallen M.J."/>
        </authorList>
    </citation>
    <scope>NUCLEOTIDE SEQUENCE</scope>
    <source>
        <strain evidence="3">CHK195-9823</strain>
    </source>
</reference>
<gene>
    <name evidence="3" type="ORF">H9747_05780</name>
</gene>
<feature type="compositionally biased region" description="Basic and acidic residues" evidence="1">
    <location>
        <begin position="119"/>
        <end position="132"/>
    </location>
</feature>
<feature type="transmembrane region" description="Helical" evidence="2">
    <location>
        <begin position="50"/>
        <end position="70"/>
    </location>
</feature>
<dbReference type="EMBL" id="DXIQ01000034">
    <property type="protein sequence ID" value="HIV38497.1"/>
    <property type="molecule type" value="Genomic_DNA"/>
</dbReference>
<evidence type="ECO:0000313" key="4">
    <source>
        <dbReference type="Proteomes" id="UP000886814"/>
    </source>
</evidence>
<dbReference type="Pfam" id="PF12666">
    <property type="entry name" value="PrgI"/>
    <property type="match status" value="1"/>
</dbReference>
<accession>A0A9D1PC28</accession>
<dbReference type="InterPro" id="IPR024414">
    <property type="entry name" value="Uncharacterised_PrgI"/>
</dbReference>
<evidence type="ECO:0000256" key="2">
    <source>
        <dbReference type="SAM" id="Phobius"/>
    </source>
</evidence>
<evidence type="ECO:0000256" key="1">
    <source>
        <dbReference type="SAM" id="MobiDB-lite"/>
    </source>
</evidence>
<sequence length="159" mass="18728">MDIELSEDFQYYKESFILGLTVKQAIFSILALGTGTAIVLLLYNKIGITLSCYVATPFVVPLALTGFYNYHGLSFWQFASKLIRYSFFNRPLVYCSTESLAELKEIFLEDSQEKRIIQEKAAKEEKKKESRREKMKRRQGREDERRKKKRKRTKMESRS</sequence>
<feature type="transmembrane region" description="Helical" evidence="2">
    <location>
        <begin position="25"/>
        <end position="43"/>
    </location>
</feature>
<protein>
    <submittedName>
        <fullName evidence="3">PrgI family protein</fullName>
    </submittedName>
</protein>
<reference evidence="3" key="2">
    <citation type="submission" date="2021-04" db="EMBL/GenBank/DDBJ databases">
        <authorList>
            <person name="Gilroy R."/>
        </authorList>
    </citation>
    <scope>NUCLEOTIDE SEQUENCE</scope>
    <source>
        <strain evidence="3">CHK195-9823</strain>
    </source>
</reference>
<dbReference type="Proteomes" id="UP000886814">
    <property type="component" value="Unassembled WGS sequence"/>
</dbReference>
<comment type="caution">
    <text evidence="3">The sequence shown here is derived from an EMBL/GenBank/DDBJ whole genome shotgun (WGS) entry which is preliminary data.</text>
</comment>
<dbReference type="AlphaFoldDB" id="A0A9D1PC28"/>
<keyword evidence="2" id="KW-0472">Membrane</keyword>
<name>A0A9D1PC28_9FIRM</name>
<keyword evidence="2" id="KW-1133">Transmembrane helix</keyword>
<feature type="region of interest" description="Disordered" evidence="1">
    <location>
        <begin position="119"/>
        <end position="159"/>
    </location>
</feature>